<evidence type="ECO:0000313" key="4">
    <source>
        <dbReference type="Proteomes" id="UP001597534"/>
    </source>
</evidence>
<evidence type="ECO:0000256" key="1">
    <source>
        <dbReference type="SAM" id="Phobius"/>
    </source>
</evidence>
<feature type="transmembrane region" description="Helical" evidence="1">
    <location>
        <begin position="90"/>
        <end position="109"/>
    </location>
</feature>
<dbReference type="RefSeq" id="WP_379811077.1">
    <property type="nucleotide sequence ID" value="NZ_JBHUPC010000012.1"/>
</dbReference>
<comment type="caution">
    <text evidence="3">The sequence shown here is derived from an EMBL/GenBank/DDBJ whole genome shotgun (WGS) entry which is preliminary data.</text>
</comment>
<keyword evidence="1" id="KW-0472">Membrane</keyword>
<reference evidence="4" key="1">
    <citation type="journal article" date="2019" name="Int. J. Syst. Evol. Microbiol.">
        <title>The Global Catalogue of Microorganisms (GCM) 10K type strain sequencing project: providing services to taxonomists for standard genome sequencing and annotation.</title>
        <authorList>
            <consortium name="The Broad Institute Genomics Platform"/>
            <consortium name="The Broad Institute Genome Sequencing Center for Infectious Disease"/>
            <person name="Wu L."/>
            <person name="Ma J."/>
        </authorList>
    </citation>
    <scope>NUCLEOTIDE SEQUENCE [LARGE SCALE GENOMIC DNA]</scope>
    <source>
        <strain evidence="4">KCTC 22671</strain>
    </source>
</reference>
<name>A0ABW5YK95_9FLAO</name>
<feature type="signal peptide" evidence="2">
    <location>
        <begin position="1"/>
        <end position="18"/>
    </location>
</feature>
<keyword evidence="1" id="KW-1133">Transmembrane helix</keyword>
<keyword evidence="2" id="KW-0732">Signal</keyword>
<evidence type="ECO:0000256" key="2">
    <source>
        <dbReference type="SAM" id="SignalP"/>
    </source>
</evidence>
<keyword evidence="4" id="KW-1185">Reference proteome</keyword>
<evidence type="ECO:0000313" key="3">
    <source>
        <dbReference type="EMBL" id="MFD2891491.1"/>
    </source>
</evidence>
<sequence>MKKLLLALCLFATGLTFAQRIKIEDNKFYVKDSLVYKHDIKKVLAAKPEALQLYKKAKTRQSIGGVFLASGIGLCVADAVMGLTTENRDYPQALTFAGLGVAAVSIPLLSGNKKRITKSIELYNEDQPAERHPLGLIYDVKLISNRNGVGLNLTF</sequence>
<keyword evidence="1" id="KW-0812">Transmembrane</keyword>
<feature type="chain" id="PRO_5047266815" evidence="2">
    <location>
        <begin position="19"/>
        <end position="155"/>
    </location>
</feature>
<gene>
    <name evidence="3" type="ORF">ACFS5J_05615</name>
</gene>
<organism evidence="3 4">
    <name type="scientific">Flavobacterium chuncheonense</name>
    <dbReference type="NCBI Taxonomy" id="2026653"/>
    <lineage>
        <taxon>Bacteria</taxon>
        <taxon>Pseudomonadati</taxon>
        <taxon>Bacteroidota</taxon>
        <taxon>Flavobacteriia</taxon>
        <taxon>Flavobacteriales</taxon>
        <taxon>Flavobacteriaceae</taxon>
        <taxon>Flavobacterium</taxon>
    </lineage>
</organism>
<dbReference type="Proteomes" id="UP001597534">
    <property type="component" value="Unassembled WGS sequence"/>
</dbReference>
<accession>A0ABW5YK95</accession>
<protein>
    <submittedName>
        <fullName evidence="3">Uncharacterized protein</fullName>
    </submittedName>
</protein>
<proteinExistence type="predicted"/>
<dbReference type="EMBL" id="JBHUPC010000012">
    <property type="protein sequence ID" value="MFD2891491.1"/>
    <property type="molecule type" value="Genomic_DNA"/>
</dbReference>